<dbReference type="Gene3D" id="6.10.250.690">
    <property type="match status" value="1"/>
</dbReference>
<dbReference type="SMART" id="SM00448">
    <property type="entry name" value="REC"/>
    <property type="match status" value="1"/>
</dbReference>
<evidence type="ECO:0000256" key="3">
    <source>
        <dbReference type="ARBA" id="ARBA00023015"/>
    </source>
</evidence>
<dbReference type="InterPro" id="IPR001867">
    <property type="entry name" value="OmpR/PhoB-type_DNA-bd"/>
</dbReference>
<dbReference type="FunFam" id="1.10.10.10:FF:000005">
    <property type="entry name" value="Two-component system response regulator"/>
    <property type="match status" value="1"/>
</dbReference>
<dbReference type="CDD" id="cd17624">
    <property type="entry name" value="REC_OmpR_PmrA-like"/>
    <property type="match status" value="1"/>
</dbReference>
<dbReference type="SMART" id="SM00862">
    <property type="entry name" value="Trans_reg_C"/>
    <property type="match status" value="1"/>
</dbReference>
<proteinExistence type="predicted"/>
<evidence type="ECO:0000259" key="9">
    <source>
        <dbReference type="PROSITE" id="PS51755"/>
    </source>
</evidence>
<dbReference type="Gene3D" id="3.40.50.2300">
    <property type="match status" value="1"/>
</dbReference>
<comment type="caution">
    <text evidence="10">The sequence shown here is derived from an EMBL/GenBank/DDBJ whole genome shotgun (WGS) entry which is preliminary data.</text>
</comment>
<dbReference type="RefSeq" id="WP_121161117.1">
    <property type="nucleotide sequence ID" value="NZ_RBKT01000001.1"/>
</dbReference>
<reference evidence="10 11" key="1">
    <citation type="submission" date="2018-10" db="EMBL/GenBank/DDBJ databases">
        <title>Sequencing the genomes of 1000 actinobacteria strains.</title>
        <authorList>
            <person name="Klenk H.-P."/>
        </authorList>
    </citation>
    <scope>NUCLEOTIDE SEQUENCE [LARGE SCALE GENOMIC DNA]</scope>
    <source>
        <strain evidence="10 11">DSM 45175</strain>
    </source>
</reference>
<evidence type="ECO:0000256" key="1">
    <source>
        <dbReference type="ARBA" id="ARBA00022553"/>
    </source>
</evidence>
<keyword evidence="4 7" id="KW-0238">DNA-binding</keyword>
<feature type="modified residue" description="4-aspartylphosphate" evidence="6">
    <location>
        <position position="52"/>
    </location>
</feature>
<dbReference type="EMBL" id="RBKT01000001">
    <property type="protein sequence ID" value="RKR93056.1"/>
    <property type="molecule type" value="Genomic_DNA"/>
</dbReference>
<evidence type="ECO:0000256" key="2">
    <source>
        <dbReference type="ARBA" id="ARBA00023012"/>
    </source>
</evidence>
<dbReference type="InterPro" id="IPR039420">
    <property type="entry name" value="WalR-like"/>
</dbReference>
<dbReference type="AlphaFoldDB" id="A0A495JVI7"/>
<gene>
    <name evidence="10" type="ORF">BDK92_7563</name>
</gene>
<sequence length="220" mass="24595">MARILIAEDDAQIASFLKKGLQANGWQTVHVTDGEQAEQFGLSDDFNLLILDIGLPVRSGLEVLRSLRAHGNKLPVLILTGRARIHDVVDCLDAGADDYMSKPFRFEELLARVRARLRDVGSDEPRVLVAGPVRVDLWSRRVTVSGRDVTLTGREFALLEALIRNAGRVLSREQLLSHAWGYDFDPSTNLVNVYVSTLRKKLGEDVIETLRGFGYRLRTS</sequence>
<keyword evidence="5" id="KW-0804">Transcription</keyword>
<protein>
    <submittedName>
        <fullName evidence="10">DNA-binding response OmpR family regulator</fullName>
    </submittedName>
</protein>
<evidence type="ECO:0000313" key="11">
    <source>
        <dbReference type="Proteomes" id="UP000277671"/>
    </source>
</evidence>
<dbReference type="InterPro" id="IPR001789">
    <property type="entry name" value="Sig_transdc_resp-reg_receiver"/>
</dbReference>
<keyword evidence="11" id="KW-1185">Reference proteome</keyword>
<keyword evidence="2" id="KW-0902">Two-component regulatory system</keyword>
<dbReference type="GO" id="GO:0005829">
    <property type="term" value="C:cytosol"/>
    <property type="evidence" value="ECO:0007669"/>
    <property type="project" value="TreeGrafter"/>
</dbReference>
<dbReference type="InterPro" id="IPR011006">
    <property type="entry name" value="CheY-like_superfamily"/>
</dbReference>
<dbReference type="PANTHER" id="PTHR48111:SF38">
    <property type="entry name" value="TWO-COMPONENT RESPONSE REGULATOR"/>
    <property type="match status" value="1"/>
</dbReference>
<keyword evidence="3" id="KW-0805">Transcription regulation</keyword>
<evidence type="ECO:0000256" key="5">
    <source>
        <dbReference type="ARBA" id="ARBA00023163"/>
    </source>
</evidence>
<keyword evidence="1 6" id="KW-0597">Phosphoprotein</keyword>
<feature type="domain" description="Response regulatory" evidence="8">
    <location>
        <begin position="3"/>
        <end position="117"/>
    </location>
</feature>
<dbReference type="GO" id="GO:0000156">
    <property type="term" value="F:phosphorelay response regulator activity"/>
    <property type="evidence" value="ECO:0007669"/>
    <property type="project" value="TreeGrafter"/>
</dbReference>
<dbReference type="Pfam" id="PF00486">
    <property type="entry name" value="Trans_reg_C"/>
    <property type="match status" value="1"/>
</dbReference>
<evidence type="ECO:0000313" key="10">
    <source>
        <dbReference type="EMBL" id="RKR93056.1"/>
    </source>
</evidence>
<accession>A0A495JVI7</accession>
<feature type="DNA-binding region" description="OmpR/PhoB-type" evidence="7">
    <location>
        <begin position="125"/>
        <end position="219"/>
    </location>
</feature>
<evidence type="ECO:0000259" key="8">
    <source>
        <dbReference type="PROSITE" id="PS50110"/>
    </source>
</evidence>
<evidence type="ECO:0000256" key="4">
    <source>
        <dbReference type="ARBA" id="ARBA00023125"/>
    </source>
</evidence>
<dbReference type="Gene3D" id="1.10.10.10">
    <property type="entry name" value="Winged helix-like DNA-binding domain superfamily/Winged helix DNA-binding domain"/>
    <property type="match status" value="1"/>
</dbReference>
<dbReference type="InterPro" id="IPR036388">
    <property type="entry name" value="WH-like_DNA-bd_sf"/>
</dbReference>
<dbReference type="PROSITE" id="PS50110">
    <property type="entry name" value="RESPONSE_REGULATORY"/>
    <property type="match status" value="1"/>
</dbReference>
<dbReference type="GO" id="GO:0032993">
    <property type="term" value="C:protein-DNA complex"/>
    <property type="evidence" value="ECO:0007669"/>
    <property type="project" value="TreeGrafter"/>
</dbReference>
<dbReference type="SUPFAM" id="SSF52172">
    <property type="entry name" value="CheY-like"/>
    <property type="match status" value="1"/>
</dbReference>
<dbReference type="GO" id="GO:0000976">
    <property type="term" value="F:transcription cis-regulatory region binding"/>
    <property type="evidence" value="ECO:0007669"/>
    <property type="project" value="TreeGrafter"/>
</dbReference>
<dbReference type="PANTHER" id="PTHR48111">
    <property type="entry name" value="REGULATOR OF RPOS"/>
    <property type="match status" value="1"/>
</dbReference>
<name>A0A495JVI7_9ACTN</name>
<dbReference type="OrthoDB" id="5242462at2"/>
<dbReference type="GO" id="GO:0006355">
    <property type="term" value="P:regulation of DNA-templated transcription"/>
    <property type="evidence" value="ECO:0007669"/>
    <property type="project" value="InterPro"/>
</dbReference>
<organism evidence="10 11">
    <name type="scientific">Micromonospora pisi</name>
    <dbReference type="NCBI Taxonomy" id="589240"/>
    <lineage>
        <taxon>Bacteria</taxon>
        <taxon>Bacillati</taxon>
        <taxon>Actinomycetota</taxon>
        <taxon>Actinomycetes</taxon>
        <taxon>Micromonosporales</taxon>
        <taxon>Micromonosporaceae</taxon>
        <taxon>Micromonospora</taxon>
    </lineage>
</organism>
<dbReference type="Proteomes" id="UP000277671">
    <property type="component" value="Unassembled WGS sequence"/>
</dbReference>
<feature type="domain" description="OmpR/PhoB-type" evidence="9">
    <location>
        <begin position="125"/>
        <end position="219"/>
    </location>
</feature>
<dbReference type="Pfam" id="PF00072">
    <property type="entry name" value="Response_reg"/>
    <property type="match status" value="1"/>
</dbReference>
<evidence type="ECO:0000256" key="7">
    <source>
        <dbReference type="PROSITE-ProRule" id="PRU01091"/>
    </source>
</evidence>
<dbReference type="PROSITE" id="PS51755">
    <property type="entry name" value="OMPR_PHOB"/>
    <property type="match status" value="1"/>
</dbReference>
<evidence type="ECO:0000256" key="6">
    <source>
        <dbReference type="PROSITE-ProRule" id="PRU00169"/>
    </source>
</evidence>
<dbReference type="CDD" id="cd00383">
    <property type="entry name" value="trans_reg_C"/>
    <property type="match status" value="1"/>
</dbReference>